<reference evidence="2" key="1">
    <citation type="journal article" date="2015" name="Nat. Genet.">
        <title>The genome and transcriptome of the zoonotic hookworm Ancylostoma ceylanicum identify infection-specific gene families.</title>
        <authorList>
            <person name="Schwarz E.M."/>
            <person name="Hu Y."/>
            <person name="Antoshechkin I."/>
            <person name="Miller M.M."/>
            <person name="Sternberg P.W."/>
            <person name="Aroian R.V."/>
        </authorList>
    </citation>
    <scope>NUCLEOTIDE SEQUENCE</scope>
    <source>
        <strain evidence="2">HY135</strain>
    </source>
</reference>
<dbReference type="Proteomes" id="UP000024635">
    <property type="component" value="Unassembled WGS sequence"/>
</dbReference>
<proteinExistence type="predicted"/>
<name>A0A016TDV3_9BILA</name>
<accession>A0A016TDV3</accession>
<organism evidence="1 2">
    <name type="scientific">Ancylostoma ceylanicum</name>
    <dbReference type="NCBI Taxonomy" id="53326"/>
    <lineage>
        <taxon>Eukaryota</taxon>
        <taxon>Metazoa</taxon>
        <taxon>Ecdysozoa</taxon>
        <taxon>Nematoda</taxon>
        <taxon>Chromadorea</taxon>
        <taxon>Rhabditida</taxon>
        <taxon>Rhabditina</taxon>
        <taxon>Rhabditomorpha</taxon>
        <taxon>Strongyloidea</taxon>
        <taxon>Ancylostomatidae</taxon>
        <taxon>Ancylostomatinae</taxon>
        <taxon>Ancylostoma</taxon>
    </lineage>
</organism>
<dbReference type="EMBL" id="JARK01001448">
    <property type="protein sequence ID" value="EYC00881.1"/>
    <property type="molecule type" value="Genomic_DNA"/>
</dbReference>
<protein>
    <submittedName>
        <fullName evidence="1">Uncharacterized protein</fullName>
    </submittedName>
</protein>
<sequence>MKTASRFWTNFPEVPTYYSLIKTHKLDKSMDLLEVDISTIKMRSIVSSCGGPSDGISWLLVKLLSPLLSYVGAHIVNTSEFIDAIKQCRVPDSAC</sequence>
<keyword evidence="2" id="KW-1185">Reference proteome</keyword>
<comment type="caution">
    <text evidence="1">The sequence shown here is derived from an EMBL/GenBank/DDBJ whole genome shotgun (WGS) entry which is preliminary data.</text>
</comment>
<evidence type="ECO:0000313" key="2">
    <source>
        <dbReference type="Proteomes" id="UP000024635"/>
    </source>
</evidence>
<evidence type="ECO:0000313" key="1">
    <source>
        <dbReference type="EMBL" id="EYC00881.1"/>
    </source>
</evidence>
<dbReference type="AlphaFoldDB" id="A0A016TDV3"/>
<gene>
    <name evidence="1" type="primary">Acey_s0112.g316</name>
    <name evidence="1" type="ORF">Y032_0112g316</name>
</gene>